<proteinExistence type="predicted"/>
<gene>
    <name evidence="2" type="ORF">G5B46_18905</name>
</gene>
<reference evidence="2" key="1">
    <citation type="submission" date="2020-02" db="EMBL/GenBank/DDBJ databases">
        <authorList>
            <person name="Gao J."/>
            <person name="Sun J."/>
        </authorList>
    </citation>
    <scope>NUCLEOTIDE SEQUENCE</scope>
    <source>
        <strain evidence="2">602-2</strain>
    </source>
</reference>
<dbReference type="EMBL" id="JAAKGT010000011">
    <property type="protein sequence ID" value="NGM51687.1"/>
    <property type="molecule type" value="Genomic_DNA"/>
</dbReference>
<evidence type="ECO:0000259" key="1">
    <source>
        <dbReference type="Pfam" id="PF14206"/>
    </source>
</evidence>
<protein>
    <recommendedName>
        <fullName evidence="1">Cysteine-rich CPCC domain-containing protein</fullName>
    </recommendedName>
</protein>
<dbReference type="AlphaFoldDB" id="A0A6G4R1T8"/>
<organism evidence="2">
    <name type="scientific">Caulobacter sp. 602-2</name>
    <dbReference type="NCBI Taxonomy" id="2710887"/>
    <lineage>
        <taxon>Bacteria</taxon>
        <taxon>Pseudomonadati</taxon>
        <taxon>Pseudomonadota</taxon>
        <taxon>Alphaproteobacteria</taxon>
        <taxon>Caulobacterales</taxon>
        <taxon>Caulobacteraceae</taxon>
        <taxon>Caulobacter</taxon>
    </lineage>
</organism>
<evidence type="ECO:0000313" key="2">
    <source>
        <dbReference type="EMBL" id="NGM51687.1"/>
    </source>
</evidence>
<sequence length="107" mass="12188">MACACCGYVGLVERGSYEICRICFWEDDPFQFANPTCCGGANPPSLVEAQRSYAEHGVGELRFASNVRKVRWTDRKDRAWRPFEDGDHISTGTLADFDGVPYWMRNR</sequence>
<comment type="caution">
    <text evidence="2">The sequence shown here is derived from an EMBL/GenBank/DDBJ whole genome shotgun (WGS) entry which is preliminary data.</text>
</comment>
<dbReference type="InterPro" id="IPR025983">
    <property type="entry name" value="Cys_rich_CPCC"/>
</dbReference>
<name>A0A6G4R1T8_9CAUL</name>
<accession>A0A6G4R1T8</accession>
<feature type="domain" description="Cysteine-rich CPCC" evidence="1">
    <location>
        <begin position="2"/>
        <end position="70"/>
    </location>
</feature>
<dbReference type="Pfam" id="PF14206">
    <property type="entry name" value="Cys_rich_CPCC"/>
    <property type="match status" value="1"/>
</dbReference>